<evidence type="ECO:0000313" key="3">
    <source>
        <dbReference type="Proteomes" id="UP000053647"/>
    </source>
</evidence>
<keyword evidence="3" id="KW-1185">Reference proteome</keyword>
<feature type="region of interest" description="Disordered" evidence="1">
    <location>
        <begin position="577"/>
        <end position="635"/>
    </location>
</feature>
<feature type="compositionally biased region" description="Pro residues" evidence="1">
    <location>
        <begin position="414"/>
        <end position="425"/>
    </location>
</feature>
<evidence type="ECO:0000256" key="1">
    <source>
        <dbReference type="SAM" id="MobiDB-lite"/>
    </source>
</evidence>
<name>A0A0C9ST49_PAXIN</name>
<feature type="compositionally biased region" description="Polar residues" evidence="1">
    <location>
        <begin position="518"/>
        <end position="530"/>
    </location>
</feature>
<feature type="compositionally biased region" description="Low complexity" evidence="1">
    <location>
        <begin position="355"/>
        <end position="367"/>
    </location>
</feature>
<gene>
    <name evidence="2" type="ORF">PAXINDRAFT_118627</name>
</gene>
<feature type="compositionally biased region" description="Polar residues" evidence="1">
    <location>
        <begin position="472"/>
        <end position="483"/>
    </location>
</feature>
<feature type="compositionally biased region" description="Polar residues" evidence="1">
    <location>
        <begin position="396"/>
        <end position="410"/>
    </location>
</feature>
<reference evidence="2 3" key="1">
    <citation type="submission" date="2014-06" db="EMBL/GenBank/DDBJ databases">
        <authorList>
            <consortium name="DOE Joint Genome Institute"/>
            <person name="Kuo A."/>
            <person name="Kohler A."/>
            <person name="Nagy L.G."/>
            <person name="Floudas D."/>
            <person name="Copeland A."/>
            <person name="Barry K.W."/>
            <person name="Cichocki N."/>
            <person name="Veneault-Fourrey C."/>
            <person name="LaButti K."/>
            <person name="Lindquist E.A."/>
            <person name="Lipzen A."/>
            <person name="Lundell T."/>
            <person name="Morin E."/>
            <person name="Murat C."/>
            <person name="Sun H."/>
            <person name="Tunlid A."/>
            <person name="Henrissat B."/>
            <person name="Grigoriev I.V."/>
            <person name="Hibbett D.S."/>
            <person name="Martin F."/>
            <person name="Nordberg H.P."/>
            <person name="Cantor M.N."/>
            <person name="Hua S.X."/>
        </authorList>
    </citation>
    <scope>NUCLEOTIDE SEQUENCE [LARGE SCALE GENOMIC DNA]</scope>
    <source>
        <strain evidence="2 3">ATCC 200175</strain>
    </source>
</reference>
<dbReference type="EMBL" id="KN819372">
    <property type="protein sequence ID" value="KIJ11819.1"/>
    <property type="molecule type" value="Genomic_DNA"/>
</dbReference>
<organism evidence="2 3">
    <name type="scientific">Paxillus involutus ATCC 200175</name>
    <dbReference type="NCBI Taxonomy" id="664439"/>
    <lineage>
        <taxon>Eukaryota</taxon>
        <taxon>Fungi</taxon>
        <taxon>Dikarya</taxon>
        <taxon>Basidiomycota</taxon>
        <taxon>Agaricomycotina</taxon>
        <taxon>Agaricomycetes</taxon>
        <taxon>Agaricomycetidae</taxon>
        <taxon>Boletales</taxon>
        <taxon>Paxilineae</taxon>
        <taxon>Paxillaceae</taxon>
        <taxon>Paxillus</taxon>
    </lineage>
</organism>
<feature type="compositionally biased region" description="Low complexity" evidence="1">
    <location>
        <begin position="488"/>
        <end position="500"/>
    </location>
</feature>
<dbReference type="Proteomes" id="UP000053647">
    <property type="component" value="Unassembled WGS sequence"/>
</dbReference>
<protein>
    <submittedName>
        <fullName evidence="2">Unplaced genomic scaffold PAXINscaffold_50, whole genome shotgun sequence</fullName>
    </submittedName>
</protein>
<accession>A0A0C9ST49</accession>
<reference evidence="3" key="2">
    <citation type="submission" date="2015-01" db="EMBL/GenBank/DDBJ databases">
        <title>Evolutionary Origins and Diversification of the Mycorrhizal Mutualists.</title>
        <authorList>
            <consortium name="DOE Joint Genome Institute"/>
            <consortium name="Mycorrhizal Genomics Consortium"/>
            <person name="Kohler A."/>
            <person name="Kuo A."/>
            <person name="Nagy L.G."/>
            <person name="Floudas D."/>
            <person name="Copeland A."/>
            <person name="Barry K.W."/>
            <person name="Cichocki N."/>
            <person name="Veneault-Fourrey C."/>
            <person name="LaButti K."/>
            <person name="Lindquist E.A."/>
            <person name="Lipzen A."/>
            <person name="Lundell T."/>
            <person name="Morin E."/>
            <person name="Murat C."/>
            <person name="Riley R."/>
            <person name="Ohm R."/>
            <person name="Sun H."/>
            <person name="Tunlid A."/>
            <person name="Henrissat B."/>
            <person name="Grigoriev I.V."/>
            <person name="Hibbett D.S."/>
            <person name="Martin F."/>
        </authorList>
    </citation>
    <scope>NUCLEOTIDE SEQUENCE [LARGE SCALE GENOMIC DNA]</scope>
    <source>
        <strain evidence="3">ATCC 200175</strain>
    </source>
</reference>
<dbReference type="OrthoDB" id="2553626at2759"/>
<feature type="compositionally biased region" description="Basic and acidic residues" evidence="1">
    <location>
        <begin position="293"/>
        <end position="304"/>
    </location>
</feature>
<feature type="region of interest" description="Disordered" evidence="1">
    <location>
        <begin position="118"/>
        <end position="197"/>
    </location>
</feature>
<dbReference type="HOGENOM" id="CLU_013862_0_0_1"/>
<feature type="compositionally biased region" description="Polar residues" evidence="1">
    <location>
        <begin position="369"/>
        <end position="383"/>
    </location>
</feature>
<feature type="compositionally biased region" description="Polar residues" evidence="1">
    <location>
        <begin position="149"/>
        <end position="163"/>
    </location>
</feature>
<proteinExistence type="predicted"/>
<evidence type="ECO:0000313" key="2">
    <source>
        <dbReference type="EMBL" id="KIJ11819.1"/>
    </source>
</evidence>
<feature type="region of interest" description="Disordered" evidence="1">
    <location>
        <begin position="283"/>
        <end position="530"/>
    </location>
</feature>
<dbReference type="AlphaFoldDB" id="A0A0C9ST49"/>
<sequence>MRPLELHVSALSDSEYNLYTASLNDLSVTVDTAPSAVCDDAHYERMSVGVREARAWLRGRYSDLAASDIDAILKLFCPNMLPSDSLTDGQFFAALRLVVHAESGKGIDRTLAFVQAHPTTTKVNHVPRPSSPPKRSVQAPPSHPDRPKPSTSNTSSQESNPFTRRSVEKPAAQPRVDLELPPVIPQRHSQKISHNPFLMHDKADRGELAEKSSDKVAGAPCVAKNGKLPPLPPRKPALLVAPRPSEAVPSMITSTANLMSPFGSPLIATKPTHMTSPLMRQSLEASKQGQTMKRAEEQLDRERVLQVLKTTSSGSSGSSRTRSLSPSKHISKLPNDSGSEGATFVPPLPRRRKPSSPSSASSSLPSLDQVASATLKSVSSPLTTAPFRPPLPSRDSLISTNSPSMTNTDYLPSVPGPGPNPVPPMHPDRRPSIDDSQTPSPSSPRVMRSKSMHHPGAPQLPPPPRRKRPESVQLTPTSNTTELPNLPSRTSSRSHSRMSSFQGLSRHLSLTRDKDNAETSPMSNIQKTISNLQLKAQPKLEAARYKAEAGISRRGYVNHAQLGGTWWREDGEERLMPDTRWAATNIDPYSEPTTDDEPNSGDDQGKRQTSGVSHRDSLTEVDNLKWPAGEGWKPL</sequence>
<feature type="compositionally biased region" description="Low complexity" evidence="1">
    <location>
        <begin position="308"/>
        <end position="328"/>
    </location>
</feature>